<gene>
    <name evidence="1" type="ORF">Vretifemale_4470</name>
</gene>
<dbReference type="EMBL" id="BNCP01000006">
    <property type="protein sequence ID" value="GIL74569.1"/>
    <property type="molecule type" value="Genomic_DNA"/>
</dbReference>
<dbReference type="AlphaFoldDB" id="A0A8J4C760"/>
<accession>A0A8J4C760</accession>
<dbReference type="Proteomes" id="UP000747110">
    <property type="component" value="Unassembled WGS sequence"/>
</dbReference>
<proteinExistence type="predicted"/>
<protein>
    <submittedName>
        <fullName evidence="1">Uncharacterized protein</fullName>
    </submittedName>
</protein>
<name>A0A8J4C760_9CHLO</name>
<evidence type="ECO:0000313" key="1">
    <source>
        <dbReference type="EMBL" id="GIL74569.1"/>
    </source>
</evidence>
<evidence type="ECO:0000313" key="2">
    <source>
        <dbReference type="Proteomes" id="UP000747110"/>
    </source>
</evidence>
<keyword evidence="2" id="KW-1185">Reference proteome</keyword>
<reference evidence="1" key="1">
    <citation type="journal article" date="2021" name="Proc. Natl. Acad. Sci. U.S.A.">
        <title>Three genomes in the algal genus Volvox reveal the fate of a haploid sex-determining region after a transition to homothallism.</title>
        <authorList>
            <person name="Yamamoto K."/>
            <person name="Hamaji T."/>
            <person name="Kawai-Toyooka H."/>
            <person name="Matsuzaki R."/>
            <person name="Takahashi F."/>
            <person name="Nishimura Y."/>
            <person name="Kawachi M."/>
            <person name="Noguchi H."/>
            <person name="Minakuchi Y."/>
            <person name="Umen J.G."/>
            <person name="Toyoda A."/>
            <person name="Nozaki H."/>
        </authorList>
    </citation>
    <scope>NUCLEOTIDE SEQUENCE</scope>
    <source>
        <strain evidence="1">NIES-3786</strain>
    </source>
</reference>
<sequence>MPPKGRRARQTVSRMTRATGKWRDVTLKIANGTEIFTQTEMTAFGDAFLPSTAGSAFLVVDEHAAVGMFTLFGLCLRRSRAASFPGVDEAARSWYHNMRKILALNLFEALSEYVSGSSFGRHRLLLVLMLRTDVMACYAALLLAKRSIIKHQPSRRNIEIATDVCIEVVELVWALAMARIKMVGIKTLHFHPITTEMDRLQNKLVCTGLLDAWATCCLQLLAVEERSRSQASTQLMRRFSELVTFFPEVLEDVGPPSRPALGALAFLLTAHVVRIVSLYDSGTSYGLHDTSVMDFPKWDGCGVTAGSSHRDTHITERLLNAALG</sequence>
<comment type="caution">
    <text evidence="1">The sequence shown here is derived from an EMBL/GenBank/DDBJ whole genome shotgun (WGS) entry which is preliminary data.</text>
</comment>
<dbReference type="OrthoDB" id="562714at2759"/>
<organism evidence="1 2">
    <name type="scientific">Volvox reticuliferus</name>
    <dbReference type="NCBI Taxonomy" id="1737510"/>
    <lineage>
        <taxon>Eukaryota</taxon>
        <taxon>Viridiplantae</taxon>
        <taxon>Chlorophyta</taxon>
        <taxon>core chlorophytes</taxon>
        <taxon>Chlorophyceae</taxon>
        <taxon>CS clade</taxon>
        <taxon>Chlamydomonadales</taxon>
        <taxon>Volvocaceae</taxon>
        <taxon>Volvox</taxon>
    </lineage>
</organism>